<protein>
    <submittedName>
        <fullName evidence="2">Uncharacterized protein</fullName>
    </submittedName>
</protein>
<gene>
    <name evidence="3" type="ORF">TNCT_474651</name>
    <name evidence="2" type="ORF">TNCT_579571</name>
</gene>
<feature type="region of interest" description="Disordered" evidence="1">
    <location>
        <begin position="33"/>
        <end position="52"/>
    </location>
</feature>
<reference evidence="2" key="1">
    <citation type="submission" date="2020-07" db="EMBL/GenBank/DDBJ databases">
        <title>Multicomponent nature underlies the extraordinary mechanical properties of spider dragline silk.</title>
        <authorList>
            <person name="Kono N."/>
            <person name="Nakamura H."/>
            <person name="Mori M."/>
            <person name="Yoshida Y."/>
            <person name="Ohtoshi R."/>
            <person name="Malay A.D."/>
            <person name="Moran D.A.P."/>
            <person name="Tomita M."/>
            <person name="Numata K."/>
            <person name="Arakawa K."/>
        </authorList>
    </citation>
    <scope>NUCLEOTIDE SEQUENCE</scope>
</reference>
<dbReference type="EMBL" id="BMAO01033279">
    <property type="protein sequence ID" value="GFQ88297.1"/>
    <property type="molecule type" value="Genomic_DNA"/>
</dbReference>
<evidence type="ECO:0000313" key="4">
    <source>
        <dbReference type="Proteomes" id="UP000887116"/>
    </source>
</evidence>
<accession>A0A8X6FSQ3</accession>
<comment type="caution">
    <text evidence="2">The sequence shown here is derived from an EMBL/GenBank/DDBJ whole genome shotgun (WGS) entry which is preliminary data.</text>
</comment>
<name>A0A8X6FSQ3_TRICU</name>
<dbReference type="Proteomes" id="UP000887116">
    <property type="component" value="Unassembled WGS sequence"/>
</dbReference>
<organism evidence="2 4">
    <name type="scientific">Trichonephila clavata</name>
    <name type="common">Joro spider</name>
    <name type="synonym">Nephila clavata</name>
    <dbReference type="NCBI Taxonomy" id="2740835"/>
    <lineage>
        <taxon>Eukaryota</taxon>
        <taxon>Metazoa</taxon>
        <taxon>Ecdysozoa</taxon>
        <taxon>Arthropoda</taxon>
        <taxon>Chelicerata</taxon>
        <taxon>Arachnida</taxon>
        <taxon>Araneae</taxon>
        <taxon>Araneomorphae</taxon>
        <taxon>Entelegynae</taxon>
        <taxon>Araneoidea</taxon>
        <taxon>Nephilidae</taxon>
        <taxon>Trichonephila</taxon>
    </lineage>
</organism>
<evidence type="ECO:0000313" key="3">
    <source>
        <dbReference type="EMBL" id="GFR10682.1"/>
    </source>
</evidence>
<proteinExistence type="predicted"/>
<dbReference type="EMBL" id="BMAO01016722">
    <property type="protein sequence ID" value="GFR10682.1"/>
    <property type="molecule type" value="Genomic_DNA"/>
</dbReference>
<feature type="compositionally biased region" description="Basic and acidic residues" evidence="1">
    <location>
        <begin position="33"/>
        <end position="44"/>
    </location>
</feature>
<sequence>MNALKLRCQFKHHPRHPHVTLEGDVMERRVYRENSNSEKRKMELPETSTVSMTSGQYGTDWLYVDNIAQIASKWTILHRLPLCGQYCTDCL</sequence>
<evidence type="ECO:0000313" key="2">
    <source>
        <dbReference type="EMBL" id="GFQ88297.1"/>
    </source>
</evidence>
<keyword evidence="4" id="KW-1185">Reference proteome</keyword>
<evidence type="ECO:0000256" key="1">
    <source>
        <dbReference type="SAM" id="MobiDB-lite"/>
    </source>
</evidence>
<dbReference type="AlphaFoldDB" id="A0A8X6FSQ3"/>